<dbReference type="AlphaFoldDB" id="A0ABD5V287"/>
<comment type="caution">
    <text evidence="2">The sequence shown here is derived from an EMBL/GenBank/DDBJ whole genome shotgun (WGS) entry which is preliminary data.</text>
</comment>
<dbReference type="RefSeq" id="WP_340602704.1">
    <property type="nucleotide sequence ID" value="NZ_JBBMXV010000001.1"/>
</dbReference>
<evidence type="ECO:0000313" key="2">
    <source>
        <dbReference type="EMBL" id="MFC6904194.1"/>
    </source>
</evidence>
<evidence type="ECO:0000313" key="3">
    <source>
        <dbReference type="Proteomes" id="UP001596312"/>
    </source>
</evidence>
<proteinExistence type="predicted"/>
<evidence type="ECO:0008006" key="4">
    <source>
        <dbReference type="Google" id="ProtNLM"/>
    </source>
</evidence>
<organism evidence="2 3">
    <name type="scientific">Halalkalicoccus tibetensis</name>
    <dbReference type="NCBI Taxonomy" id="175632"/>
    <lineage>
        <taxon>Archaea</taxon>
        <taxon>Methanobacteriati</taxon>
        <taxon>Methanobacteriota</taxon>
        <taxon>Stenosarchaea group</taxon>
        <taxon>Halobacteria</taxon>
        <taxon>Halobacteriales</taxon>
        <taxon>Halococcaceae</taxon>
        <taxon>Halalkalicoccus</taxon>
    </lineage>
</organism>
<reference evidence="2 3" key="1">
    <citation type="journal article" date="2019" name="Int. J. Syst. Evol. Microbiol.">
        <title>The Global Catalogue of Microorganisms (GCM) 10K type strain sequencing project: providing services to taxonomists for standard genome sequencing and annotation.</title>
        <authorList>
            <consortium name="The Broad Institute Genomics Platform"/>
            <consortium name="The Broad Institute Genome Sequencing Center for Infectious Disease"/>
            <person name="Wu L."/>
            <person name="Ma J."/>
        </authorList>
    </citation>
    <scope>NUCLEOTIDE SEQUENCE [LARGE SCALE GENOMIC DNA]</scope>
    <source>
        <strain evidence="2 3">CGMCC 1.3240</strain>
    </source>
</reference>
<gene>
    <name evidence="2" type="ORF">ACFQGH_03155</name>
</gene>
<sequence>MRISISAENVGKSLSREKKINECKGAENRFASKCPSSVSPHAIRKGAITHHRNNGWPAKAVSDRADVSQEVLDKHYDKGTQSEKREQRKEFMNNL</sequence>
<dbReference type="Proteomes" id="UP001596312">
    <property type="component" value="Unassembled WGS sequence"/>
</dbReference>
<name>A0ABD5V287_9EURY</name>
<dbReference type="EMBL" id="JBHSXQ010000001">
    <property type="protein sequence ID" value="MFC6904194.1"/>
    <property type="molecule type" value="Genomic_DNA"/>
</dbReference>
<evidence type="ECO:0000256" key="1">
    <source>
        <dbReference type="SAM" id="MobiDB-lite"/>
    </source>
</evidence>
<feature type="region of interest" description="Disordered" evidence="1">
    <location>
        <begin position="75"/>
        <end position="95"/>
    </location>
</feature>
<protein>
    <recommendedName>
        <fullName evidence="4">Phage integrase family protein</fullName>
    </recommendedName>
</protein>
<dbReference type="InterPro" id="IPR013762">
    <property type="entry name" value="Integrase-like_cat_sf"/>
</dbReference>
<accession>A0ABD5V287</accession>
<dbReference type="Gene3D" id="1.10.443.10">
    <property type="entry name" value="Intergrase catalytic core"/>
    <property type="match status" value="1"/>
</dbReference>
<keyword evidence="3" id="KW-1185">Reference proteome</keyword>